<organism evidence="2 3">
    <name type="scientific">Gleimia europaea ACS-120-V-Col10b</name>
    <dbReference type="NCBI Taxonomy" id="883069"/>
    <lineage>
        <taxon>Bacteria</taxon>
        <taxon>Bacillati</taxon>
        <taxon>Actinomycetota</taxon>
        <taxon>Actinomycetes</taxon>
        <taxon>Actinomycetales</taxon>
        <taxon>Actinomycetaceae</taxon>
        <taxon>Gleimia</taxon>
    </lineage>
</organism>
<evidence type="ECO:0000313" key="2">
    <source>
        <dbReference type="EMBL" id="EPD31211.1"/>
    </source>
</evidence>
<dbReference type="Proteomes" id="UP000014387">
    <property type="component" value="Unassembled WGS sequence"/>
</dbReference>
<feature type="compositionally biased region" description="Polar residues" evidence="1">
    <location>
        <begin position="14"/>
        <end position="32"/>
    </location>
</feature>
<keyword evidence="3" id="KW-1185">Reference proteome</keyword>
<comment type="caution">
    <text evidence="2">The sequence shown here is derived from an EMBL/GenBank/DDBJ whole genome shotgun (WGS) entry which is preliminary data.</text>
</comment>
<name>A0A9W5REZ8_9ACTO</name>
<accession>A0A9W5REZ8</accession>
<dbReference type="EMBL" id="AGWN01000001">
    <property type="protein sequence ID" value="EPD31211.1"/>
    <property type="molecule type" value="Genomic_DNA"/>
</dbReference>
<dbReference type="AlphaFoldDB" id="A0A9W5REZ8"/>
<evidence type="ECO:0000313" key="3">
    <source>
        <dbReference type="Proteomes" id="UP000014387"/>
    </source>
</evidence>
<evidence type="ECO:0000256" key="1">
    <source>
        <dbReference type="SAM" id="MobiDB-lite"/>
    </source>
</evidence>
<sequence>MNTPFALHAATLSGMQGNTAHSAGTPSSTAQRSLRGRPTLCFELGGPRLIRSFPD</sequence>
<reference evidence="2 3" key="1">
    <citation type="submission" date="2013-05" db="EMBL/GenBank/DDBJ databases">
        <title>The Genome Sequence of Actinomyces europaeus ACS-120-V-COL10B.</title>
        <authorList>
            <consortium name="The Broad Institute Genomics Platform"/>
            <person name="Earl A."/>
            <person name="Ward D."/>
            <person name="Feldgarden M."/>
            <person name="Gevers D."/>
            <person name="Saerens B."/>
            <person name="Vaneechoutte M."/>
            <person name="Walker B."/>
            <person name="Young S."/>
            <person name="Zeng Q."/>
            <person name="Gargeya S."/>
            <person name="Fitzgerald M."/>
            <person name="Haas B."/>
            <person name="Abouelleil A."/>
            <person name="Allen A.W."/>
            <person name="Alvarado L."/>
            <person name="Arachchi H.M."/>
            <person name="Berlin A.M."/>
            <person name="Chapman S.B."/>
            <person name="Gainer-Dewar J."/>
            <person name="Goldberg J."/>
            <person name="Griggs A."/>
            <person name="Gujja S."/>
            <person name="Hansen M."/>
            <person name="Howarth C."/>
            <person name="Imamovic A."/>
            <person name="Ireland A."/>
            <person name="Larimer J."/>
            <person name="McCowan C."/>
            <person name="Murphy C."/>
            <person name="Pearson M."/>
            <person name="Poon T.W."/>
            <person name="Priest M."/>
            <person name="Roberts A."/>
            <person name="Saif S."/>
            <person name="Shea T."/>
            <person name="Sisk P."/>
            <person name="Sykes S."/>
            <person name="Wortman J."/>
            <person name="Nusbaum C."/>
            <person name="Birren B."/>
        </authorList>
    </citation>
    <scope>NUCLEOTIDE SEQUENCE [LARGE SCALE GENOMIC DNA]</scope>
    <source>
        <strain evidence="2 3">ACS-120-V-Col10b</strain>
    </source>
</reference>
<gene>
    <name evidence="2" type="ORF">HMPREF9238_00978</name>
</gene>
<feature type="region of interest" description="Disordered" evidence="1">
    <location>
        <begin position="14"/>
        <end position="33"/>
    </location>
</feature>
<proteinExistence type="predicted"/>
<protein>
    <submittedName>
        <fullName evidence="2">Uncharacterized protein</fullName>
    </submittedName>
</protein>